<feature type="region of interest" description="Disordered" evidence="11">
    <location>
        <begin position="132"/>
        <end position="156"/>
    </location>
</feature>
<evidence type="ECO:0000256" key="9">
    <source>
        <dbReference type="ARBA" id="ARBA00023274"/>
    </source>
</evidence>
<evidence type="ECO:0000256" key="11">
    <source>
        <dbReference type="SAM" id="MobiDB-lite"/>
    </source>
</evidence>
<evidence type="ECO:0000313" key="13">
    <source>
        <dbReference type="EMBL" id="KRX07391.1"/>
    </source>
</evidence>
<keyword evidence="6" id="KW-0694">RNA-binding</keyword>
<dbReference type="OrthoDB" id="2020720at2759"/>
<evidence type="ECO:0000259" key="12">
    <source>
        <dbReference type="PROSITE" id="PS52002"/>
    </source>
</evidence>
<evidence type="ECO:0000256" key="5">
    <source>
        <dbReference type="ARBA" id="ARBA00022664"/>
    </source>
</evidence>
<evidence type="ECO:0000256" key="7">
    <source>
        <dbReference type="ARBA" id="ARBA00023187"/>
    </source>
</evidence>
<dbReference type="InterPro" id="IPR001163">
    <property type="entry name" value="Sm_dom_euk/arc"/>
</dbReference>
<dbReference type="PROSITE" id="PS52002">
    <property type="entry name" value="SM"/>
    <property type="match status" value="1"/>
</dbReference>
<evidence type="ECO:0000313" key="14">
    <source>
        <dbReference type="Proteomes" id="UP000054937"/>
    </source>
</evidence>
<dbReference type="PANTHER" id="PTHR10701:SF0">
    <property type="entry name" value="SMALL NUCLEAR RIBONUCLEOPROTEIN-ASSOCIATED PROTEIN B"/>
    <property type="match status" value="1"/>
</dbReference>
<sequence>MSSNKRTFLQFIDSRVRVTISDGRILVGTFIAFDKHLNVVLCETEEFRFIKNKNKDQPDRQIKRVVGMIILRGENIVSLYAEAPPSQAKKVDIAQQKQNVQQQKMIQQQGGQPQQQGMNLGNIPIQTIGQTDRGTGGIMPSNLLSQTIQPPQKAPQ</sequence>
<evidence type="ECO:0000256" key="4">
    <source>
        <dbReference type="ARBA" id="ARBA00022490"/>
    </source>
</evidence>
<dbReference type="PANTHER" id="PTHR10701">
    <property type="entry name" value="SMALL NUCLEAR RIBONUCLEOPROTEIN-ASSOCIATED PROTEIN B AND N"/>
    <property type="match status" value="1"/>
</dbReference>
<comment type="subcellular location">
    <subcellularLocation>
        <location evidence="2">Cytoplasm</location>
    </subcellularLocation>
    <subcellularLocation>
        <location evidence="1">Nucleus</location>
    </subcellularLocation>
</comment>
<keyword evidence="4" id="KW-0963">Cytoplasm</keyword>
<keyword evidence="5" id="KW-0507">mRNA processing</keyword>
<dbReference type="GO" id="GO:0005685">
    <property type="term" value="C:U1 snRNP"/>
    <property type="evidence" value="ECO:0007669"/>
    <property type="project" value="TreeGrafter"/>
</dbReference>
<gene>
    <name evidence="13" type="ORF">PPERSA_07006</name>
</gene>
<dbReference type="GO" id="GO:0000398">
    <property type="term" value="P:mRNA splicing, via spliceosome"/>
    <property type="evidence" value="ECO:0007669"/>
    <property type="project" value="TreeGrafter"/>
</dbReference>
<dbReference type="SUPFAM" id="SSF50182">
    <property type="entry name" value="Sm-like ribonucleoproteins"/>
    <property type="match status" value="1"/>
</dbReference>
<comment type="caution">
    <text evidence="13">The sequence shown here is derived from an EMBL/GenBank/DDBJ whole genome shotgun (WGS) entry which is preliminary data.</text>
</comment>
<dbReference type="GO" id="GO:0071004">
    <property type="term" value="C:U2-type prespliceosome"/>
    <property type="evidence" value="ECO:0007669"/>
    <property type="project" value="TreeGrafter"/>
</dbReference>
<dbReference type="CDD" id="cd01717">
    <property type="entry name" value="Sm_B"/>
    <property type="match status" value="1"/>
</dbReference>
<name>A0A0V0QYL0_PSEPJ</name>
<dbReference type="Proteomes" id="UP000054937">
    <property type="component" value="Unassembled WGS sequence"/>
</dbReference>
<dbReference type="SMART" id="SM00651">
    <property type="entry name" value="Sm"/>
    <property type="match status" value="1"/>
</dbReference>
<keyword evidence="9" id="KW-0687">Ribonucleoprotein</keyword>
<dbReference type="InParanoid" id="A0A0V0QYL0"/>
<dbReference type="GO" id="GO:0003723">
    <property type="term" value="F:RNA binding"/>
    <property type="evidence" value="ECO:0007669"/>
    <property type="project" value="UniProtKB-KW"/>
</dbReference>
<evidence type="ECO:0000256" key="10">
    <source>
        <dbReference type="ARBA" id="ARBA00041355"/>
    </source>
</evidence>
<dbReference type="EMBL" id="LDAU01000084">
    <property type="protein sequence ID" value="KRX07391.1"/>
    <property type="molecule type" value="Genomic_DNA"/>
</dbReference>
<protein>
    <recommendedName>
        <fullName evidence="10">Sm protein B</fullName>
    </recommendedName>
</protein>
<proteinExistence type="inferred from homology"/>
<dbReference type="InterPro" id="IPR010920">
    <property type="entry name" value="LSM_dom_sf"/>
</dbReference>
<dbReference type="Gene3D" id="2.30.30.100">
    <property type="match status" value="1"/>
</dbReference>
<organism evidence="13 14">
    <name type="scientific">Pseudocohnilembus persalinus</name>
    <name type="common">Ciliate</name>
    <dbReference type="NCBI Taxonomy" id="266149"/>
    <lineage>
        <taxon>Eukaryota</taxon>
        <taxon>Sar</taxon>
        <taxon>Alveolata</taxon>
        <taxon>Ciliophora</taxon>
        <taxon>Intramacronucleata</taxon>
        <taxon>Oligohymenophorea</taxon>
        <taxon>Scuticociliatia</taxon>
        <taxon>Philasterida</taxon>
        <taxon>Pseudocohnilembidae</taxon>
        <taxon>Pseudocohnilembus</taxon>
    </lineage>
</organism>
<dbReference type="GO" id="GO:0070990">
    <property type="term" value="F:snRNP binding"/>
    <property type="evidence" value="ECO:0007669"/>
    <property type="project" value="TreeGrafter"/>
</dbReference>
<keyword evidence="14" id="KW-1185">Reference proteome</keyword>
<dbReference type="InterPro" id="IPR047575">
    <property type="entry name" value="Sm"/>
</dbReference>
<keyword evidence="7" id="KW-0508">mRNA splicing</keyword>
<dbReference type="GO" id="GO:0046540">
    <property type="term" value="C:U4/U6 x U5 tri-snRNP complex"/>
    <property type="evidence" value="ECO:0007669"/>
    <property type="project" value="TreeGrafter"/>
</dbReference>
<dbReference type="GO" id="GO:0005687">
    <property type="term" value="C:U4 snRNP"/>
    <property type="evidence" value="ECO:0007669"/>
    <property type="project" value="TreeGrafter"/>
</dbReference>
<evidence type="ECO:0000256" key="3">
    <source>
        <dbReference type="ARBA" id="ARBA00009123"/>
    </source>
</evidence>
<evidence type="ECO:0000256" key="2">
    <source>
        <dbReference type="ARBA" id="ARBA00004496"/>
    </source>
</evidence>
<dbReference type="GO" id="GO:0005737">
    <property type="term" value="C:cytoplasm"/>
    <property type="evidence" value="ECO:0007669"/>
    <property type="project" value="UniProtKB-SubCell"/>
</dbReference>
<dbReference type="InterPro" id="IPR050914">
    <property type="entry name" value="snRNP_SmB/NAA38-like"/>
</dbReference>
<feature type="compositionally biased region" description="Polar residues" evidence="11">
    <location>
        <begin position="142"/>
        <end position="156"/>
    </location>
</feature>
<evidence type="ECO:0000256" key="6">
    <source>
        <dbReference type="ARBA" id="ARBA00022884"/>
    </source>
</evidence>
<dbReference type="GO" id="GO:0071013">
    <property type="term" value="C:catalytic step 2 spliceosome"/>
    <property type="evidence" value="ECO:0007669"/>
    <property type="project" value="TreeGrafter"/>
</dbReference>
<evidence type="ECO:0000256" key="8">
    <source>
        <dbReference type="ARBA" id="ARBA00023242"/>
    </source>
</evidence>
<dbReference type="GO" id="GO:0005682">
    <property type="term" value="C:U5 snRNP"/>
    <property type="evidence" value="ECO:0007669"/>
    <property type="project" value="TreeGrafter"/>
</dbReference>
<dbReference type="GO" id="GO:0005686">
    <property type="term" value="C:U2 snRNP"/>
    <property type="evidence" value="ECO:0007669"/>
    <property type="project" value="TreeGrafter"/>
</dbReference>
<keyword evidence="8" id="KW-0539">Nucleus</keyword>
<dbReference type="AlphaFoldDB" id="A0A0V0QYL0"/>
<comment type="similarity">
    <text evidence="3">Belongs to the snRNP SmB/SmN family.</text>
</comment>
<evidence type="ECO:0000256" key="1">
    <source>
        <dbReference type="ARBA" id="ARBA00004123"/>
    </source>
</evidence>
<accession>A0A0V0QYL0</accession>
<reference evidence="13 14" key="1">
    <citation type="journal article" date="2015" name="Sci. Rep.">
        <title>Genome of the facultative scuticociliatosis pathogen Pseudocohnilembus persalinus provides insight into its virulence through horizontal gene transfer.</title>
        <authorList>
            <person name="Xiong J."/>
            <person name="Wang G."/>
            <person name="Cheng J."/>
            <person name="Tian M."/>
            <person name="Pan X."/>
            <person name="Warren A."/>
            <person name="Jiang C."/>
            <person name="Yuan D."/>
            <person name="Miao W."/>
        </authorList>
    </citation>
    <scope>NUCLEOTIDE SEQUENCE [LARGE SCALE GENOMIC DNA]</scope>
    <source>
        <strain evidence="13">36N120E</strain>
    </source>
</reference>
<feature type="domain" description="Sm" evidence="12">
    <location>
        <begin position="3"/>
        <end position="85"/>
    </location>
</feature>
<dbReference type="Pfam" id="PF01423">
    <property type="entry name" value="LSM"/>
    <property type="match status" value="1"/>
</dbReference>